<dbReference type="GO" id="GO:0009295">
    <property type="term" value="C:nucleoid"/>
    <property type="evidence" value="ECO:0007669"/>
    <property type="project" value="TreeGrafter"/>
</dbReference>
<feature type="compositionally biased region" description="Polar residues" evidence="4">
    <location>
        <begin position="122"/>
        <end position="147"/>
    </location>
</feature>
<protein>
    <recommendedName>
        <fullName evidence="2 3">Single-stranded DNA-binding protein</fullName>
        <shortName evidence="2">SSB</shortName>
    </recommendedName>
</protein>
<comment type="subunit">
    <text evidence="2">Homotetramer.</text>
</comment>
<evidence type="ECO:0000313" key="5">
    <source>
        <dbReference type="EMBL" id="GGF92452.1"/>
    </source>
</evidence>
<dbReference type="GO" id="GO:0006260">
    <property type="term" value="P:DNA replication"/>
    <property type="evidence" value="ECO:0007669"/>
    <property type="project" value="InterPro"/>
</dbReference>
<dbReference type="PANTHER" id="PTHR10302:SF27">
    <property type="entry name" value="SINGLE-STRANDED DNA-BINDING PROTEIN"/>
    <property type="match status" value="1"/>
</dbReference>
<dbReference type="InterPro" id="IPR011344">
    <property type="entry name" value="ssDNA-bd"/>
</dbReference>
<proteinExistence type="inferred from homology"/>
<organism evidence="5 6">
    <name type="scientific">Cysteiniphilum litorale</name>
    <dbReference type="NCBI Taxonomy" id="2056700"/>
    <lineage>
        <taxon>Bacteria</taxon>
        <taxon>Pseudomonadati</taxon>
        <taxon>Pseudomonadota</taxon>
        <taxon>Gammaproteobacteria</taxon>
        <taxon>Thiotrichales</taxon>
        <taxon>Fastidiosibacteraceae</taxon>
        <taxon>Cysteiniphilum</taxon>
    </lineage>
</organism>
<evidence type="ECO:0000256" key="1">
    <source>
        <dbReference type="ARBA" id="ARBA00023125"/>
    </source>
</evidence>
<keyword evidence="6" id="KW-1185">Reference proteome</keyword>
<evidence type="ECO:0000256" key="2">
    <source>
        <dbReference type="HAMAP-Rule" id="MF_00984"/>
    </source>
</evidence>
<dbReference type="CDD" id="cd04496">
    <property type="entry name" value="SSB_OBF"/>
    <property type="match status" value="1"/>
</dbReference>
<evidence type="ECO:0000256" key="4">
    <source>
        <dbReference type="SAM" id="MobiDB-lite"/>
    </source>
</evidence>
<dbReference type="GO" id="GO:0003697">
    <property type="term" value="F:single-stranded DNA binding"/>
    <property type="evidence" value="ECO:0007669"/>
    <property type="project" value="UniProtKB-UniRule"/>
</dbReference>
<dbReference type="Proteomes" id="UP000636949">
    <property type="component" value="Unassembled WGS sequence"/>
</dbReference>
<reference evidence="5" key="2">
    <citation type="submission" date="2020-09" db="EMBL/GenBank/DDBJ databases">
        <authorList>
            <person name="Sun Q."/>
            <person name="Zhou Y."/>
        </authorList>
    </citation>
    <scope>NUCLEOTIDE SEQUENCE</scope>
    <source>
        <strain evidence="5">CGMCC 1.15758</strain>
    </source>
</reference>
<feature type="region of interest" description="Disordered" evidence="4">
    <location>
        <begin position="114"/>
        <end position="163"/>
    </location>
</feature>
<comment type="caution">
    <text evidence="2">Lacks conserved residue(s) required for the propagation of feature annotation.</text>
</comment>
<dbReference type="InterPro" id="IPR012340">
    <property type="entry name" value="NA-bd_OB-fold"/>
</dbReference>
<name>A0A8J2Z352_9GAMM</name>
<dbReference type="PROSITE" id="PS50935">
    <property type="entry name" value="SSB"/>
    <property type="match status" value="1"/>
</dbReference>
<dbReference type="PANTHER" id="PTHR10302">
    <property type="entry name" value="SINGLE-STRANDED DNA-BINDING PROTEIN"/>
    <property type="match status" value="1"/>
</dbReference>
<evidence type="ECO:0000313" key="6">
    <source>
        <dbReference type="Proteomes" id="UP000636949"/>
    </source>
</evidence>
<gene>
    <name evidence="5" type="ORF">GCM10010995_07050</name>
</gene>
<comment type="caution">
    <text evidence="5">The sequence shown here is derived from an EMBL/GenBank/DDBJ whole genome shotgun (WGS) entry which is preliminary data.</text>
</comment>
<sequence length="163" mass="18305">MARGTVNKVTLVGRLGADPELRYMPSGMAASNIRLATNDGYKDRQTGQLIEHTEWHRVSIFGKLAETLAQYTKKGDLLYIEGRIRTTKFQDKTTGQDRYSTEIIATEMQMLGSSTHHENHETQTQVTPSASSVKSQYRQTSKSSENAPSLEDLENFDSDETPF</sequence>
<accession>A0A8J2Z352</accession>
<feature type="compositionally biased region" description="Acidic residues" evidence="4">
    <location>
        <begin position="151"/>
        <end position="163"/>
    </location>
</feature>
<dbReference type="InterPro" id="IPR000424">
    <property type="entry name" value="Primosome_PriB/ssb"/>
</dbReference>
<dbReference type="Gene3D" id="2.40.50.140">
    <property type="entry name" value="Nucleic acid-binding proteins"/>
    <property type="match status" value="1"/>
</dbReference>
<dbReference type="NCBIfam" id="TIGR00621">
    <property type="entry name" value="ssb"/>
    <property type="match status" value="1"/>
</dbReference>
<dbReference type="PIRSF" id="PIRSF002070">
    <property type="entry name" value="SSB"/>
    <property type="match status" value="1"/>
</dbReference>
<dbReference type="AlphaFoldDB" id="A0A8J2Z352"/>
<evidence type="ECO:0000256" key="3">
    <source>
        <dbReference type="PIRNR" id="PIRNR002070"/>
    </source>
</evidence>
<dbReference type="Pfam" id="PF00436">
    <property type="entry name" value="SSB"/>
    <property type="match status" value="1"/>
</dbReference>
<dbReference type="HAMAP" id="MF_00984">
    <property type="entry name" value="SSB"/>
    <property type="match status" value="1"/>
</dbReference>
<dbReference type="SUPFAM" id="SSF50249">
    <property type="entry name" value="Nucleic acid-binding proteins"/>
    <property type="match status" value="1"/>
</dbReference>
<dbReference type="EMBL" id="BMJS01000005">
    <property type="protein sequence ID" value="GGF92452.1"/>
    <property type="molecule type" value="Genomic_DNA"/>
</dbReference>
<dbReference type="RefSeq" id="WP_117002071.1">
    <property type="nucleotide sequence ID" value="NZ_BMJS01000005.1"/>
</dbReference>
<keyword evidence="1 2" id="KW-0238">DNA-binding</keyword>
<dbReference type="OrthoDB" id="9809878at2"/>
<reference evidence="5" key="1">
    <citation type="journal article" date="2014" name="Int. J. Syst. Evol. Microbiol.">
        <title>Complete genome sequence of Corynebacterium casei LMG S-19264T (=DSM 44701T), isolated from a smear-ripened cheese.</title>
        <authorList>
            <consortium name="US DOE Joint Genome Institute (JGI-PGF)"/>
            <person name="Walter F."/>
            <person name="Albersmeier A."/>
            <person name="Kalinowski J."/>
            <person name="Ruckert C."/>
        </authorList>
    </citation>
    <scope>NUCLEOTIDE SEQUENCE</scope>
    <source>
        <strain evidence="5">CGMCC 1.15758</strain>
    </source>
</reference>